<dbReference type="PANTHER" id="PTHR45632">
    <property type="entry name" value="LD33804P"/>
    <property type="match status" value="1"/>
</dbReference>
<dbReference type="PROSITE" id="PS50097">
    <property type="entry name" value="BTB"/>
    <property type="match status" value="1"/>
</dbReference>
<dbReference type="Proteomes" id="UP001187315">
    <property type="component" value="Unassembled WGS sequence"/>
</dbReference>
<proteinExistence type="predicted"/>
<reference evidence="4" key="1">
    <citation type="submission" date="2023-08" db="EMBL/GenBank/DDBJ databases">
        <title>Pelteobagrus vachellii genome.</title>
        <authorList>
            <person name="Liu H."/>
        </authorList>
    </citation>
    <scope>NUCLEOTIDE SEQUENCE</scope>
    <source>
        <strain evidence="4">PRFRI_2022a</strain>
        <tissue evidence="4">Muscle</tissue>
    </source>
</reference>
<keyword evidence="5" id="KW-1185">Reference proteome</keyword>
<sequence length="142" mass="16277">MSKDRKLCGLLNEMRLDGSLCDAVLRVDEVDFKVHKNILSAYSPYFRALFTRCSNLDQRVHDPSVRKQQIVNLLLKVMNGCLYVIGGCNDEGTTSRCEYYDVYKDEWFKIQNMNSCHSAVSCCVVSALPNVTDYTTKRDLFL</sequence>
<dbReference type="InterPro" id="IPR000210">
    <property type="entry name" value="BTB/POZ_dom"/>
</dbReference>
<gene>
    <name evidence="4" type="ORF">Q7C36_002213</name>
</gene>
<evidence type="ECO:0000313" key="5">
    <source>
        <dbReference type="Proteomes" id="UP001187315"/>
    </source>
</evidence>
<keyword evidence="2" id="KW-0677">Repeat</keyword>
<dbReference type="AlphaFoldDB" id="A0AA88NXF3"/>
<accession>A0AA88NXF3</accession>
<keyword evidence="1" id="KW-0880">Kelch repeat</keyword>
<dbReference type="SUPFAM" id="SSF54695">
    <property type="entry name" value="POZ domain"/>
    <property type="match status" value="1"/>
</dbReference>
<evidence type="ECO:0000256" key="2">
    <source>
        <dbReference type="ARBA" id="ARBA00022737"/>
    </source>
</evidence>
<evidence type="ECO:0000313" key="4">
    <source>
        <dbReference type="EMBL" id="KAK2866157.1"/>
    </source>
</evidence>
<evidence type="ECO:0000259" key="3">
    <source>
        <dbReference type="PROSITE" id="PS50097"/>
    </source>
</evidence>
<evidence type="ECO:0000256" key="1">
    <source>
        <dbReference type="ARBA" id="ARBA00022441"/>
    </source>
</evidence>
<dbReference type="SMART" id="SM00612">
    <property type="entry name" value="Kelch"/>
    <property type="match status" value="1"/>
</dbReference>
<protein>
    <recommendedName>
        <fullName evidence="3">BTB domain-containing protein</fullName>
    </recommendedName>
</protein>
<feature type="domain" description="BTB" evidence="3">
    <location>
        <begin position="21"/>
        <end position="78"/>
    </location>
</feature>
<name>A0AA88NXF3_TACVA</name>
<dbReference type="PANTHER" id="PTHR45632:SF3">
    <property type="entry name" value="KELCH-LIKE PROTEIN 32"/>
    <property type="match status" value="1"/>
</dbReference>
<dbReference type="InterPro" id="IPR011333">
    <property type="entry name" value="SKP1/BTB/POZ_sf"/>
</dbReference>
<dbReference type="EMBL" id="JAVHJS010000002">
    <property type="protein sequence ID" value="KAK2866157.1"/>
    <property type="molecule type" value="Genomic_DNA"/>
</dbReference>
<comment type="caution">
    <text evidence="4">The sequence shown here is derived from an EMBL/GenBank/DDBJ whole genome shotgun (WGS) entry which is preliminary data.</text>
</comment>
<dbReference type="Gene3D" id="3.30.710.10">
    <property type="entry name" value="Potassium Channel Kv1.1, Chain A"/>
    <property type="match status" value="1"/>
</dbReference>
<dbReference type="Pfam" id="PF00651">
    <property type="entry name" value="BTB"/>
    <property type="match status" value="1"/>
</dbReference>
<dbReference type="InterPro" id="IPR006652">
    <property type="entry name" value="Kelch_1"/>
</dbReference>
<organism evidence="4 5">
    <name type="scientific">Tachysurus vachellii</name>
    <name type="common">Darkbarbel catfish</name>
    <name type="synonym">Pelteobagrus vachellii</name>
    <dbReference type="NCBI Taxonomy" id="175792"/>
    <lineage>
        <taxon>Eukaryota</taxon>
        <taxon>Metazoa</taxon>
        <taxon>Chordata</taxon>
        <taxon>Craniata</taxon>
        <taxon>Vertebrata</taxon>
        <taxon>Euteleostomi</taxon>
        <taxon>Actinopterygii</taxon>
        <taxon>Neopterygii</taxon>
        <taxon>Teleostei</taxon>
        <taxon>Ostariophysi</taxon>
        <taxon>Siluriformes</taxon>
        <taxon>Bagridae</taxon>
        <taxon>Tachysurus</taxon>
    </lineage>
</organism>